<sequence length="215" mass="24296">MLGITVEDVKKKWQSTRKALKRLDNSDGNDYTSLRTYMWWARKLGLTKAVDKMTRKMARKRPSAYVVIPVEVEAEALRSDVSVEVEAEMLRSEDMEIDIDTDFPYIVVPQNKCIGKIAGNVDAVSVAKLRNMLEQPLKRLFDKTGDWIATCQTYEGDFSGTPDFEVHGGYTFCRIAALALLNEDSEFQTVIPQKKMRFGNCPGLFEARGGLSVKI</sequence>
<dbReference type="VEuPathDB" id="VectorBase:GPAI045963"/>
<keyword evidence="6" id="KW-0677">Repeat</keyword>
<evidence type="ECO:0000256" key="1">
    <source>
        <dbReference type="ARBA" id="ARBA00001947"/>
    </source>
</evidence>
<accession>A0A1B0AHK3</accession>
<keyword evidence="5" id="KW-0479">Metal-binding</keyword>
<dbReference type="STRING" id="7398.A0A1B0AHK3"/>
<dbReference type="InterPro" id="IPR008930">
    <property type="entry name" value="Terpenoid_cyclase/PrenylTrfase"/>
</dbReference>
<reference evidence="9" key="2">
    <citation type="submission" date="2020-05" db="UniProtKB">
        <authorList>
            <consortium name="EnsemblMetazoa"/>
        </authorList>
    </citation>
    <scope>IDENTIFICATION</scope>
    <source>
        <strain evidence="9">IAEA</strain>
    </source>
</reference>
<protein>
    <recommendedName>
        <fullName evidence="8">Prenyltransferase alpha-alpha toroid domain-containing protein</fullName>
    </recommendedName>
</protein>
<dbReference type="AlphaFoldDB" id="A0A1B0AHK3"/>
<comment type="cofactor">
    <cofactor evidence="1">
        <name>Zn(2+)</name>
        <dbReference type="ChEBI" id="CHEBI:29105"/>
    </cofactor>
</comment>
<proteinExistence type="inferred from homology"/>
<dbReference type="GO" id="GO:0004660">
    <property type="term" value="F:protein farnesyltransferase activity"/>
    <property type="evidence" value="ECO:0007669"/>
    <property type="project" value="TreeGrafter"/>
</dbReference>
<name>A0A1B0AHK3_GLOPL</name>
<keyword evidence="3" id="KW-0637">Prenyltransferase</keyword>
<organism evidence="9 10">
    <name type="scientific">Glossina pallidipes</name>
    <name type="common">Tsetse fly</name>
    <dbReference type="NCBI Taxonomy" id="7398"/>
    <lineage>
        <taxon>Eukaryota</taxon>
        <taxon>Metazoa</taxon>
        <taxon>Ecdysozoa</taxon>
        <taxon>Arthropoda</taxon>
        <taxon>Hexapoda</taxon>
        <taxon>Insecta</taxon>
        <taxon>Pterygota</taxon>
        <taxon>Neoptera</taxon>
        <taxon>Endopterygota</taxon>
        <taxon>Diptera</taxon>
        <taxon>Brachycera</taxon>
        <taxon>Muscomorpha</taxon>
        <taxon>Hippoboscoidea</taxon>
        <taxon>Glossinidae</taxon>
        <taxon>Glossina</taxon>
    </lineage>
</organism>
<comment type="similarity">
    <text evidence="2">Belongs to the protein prenyltransferase subunit beta family.</text>
</comment>
<dbReference type="PANTHER" id="PTHR11774">
    <property type="entry name" value="GERANYLGERANYL TRANSFERASE TYPE BETA SUBUNIT"/>
    <property type="match status" value="1"/>
</dbReference>
<evidence type="ECO:0000256" key="3">
    <source>
        <dbReference type="ARBA" id="ARBA00022602"/>
    </source>
</evidence>
<reference evidence="10" key="1">
    <citation type="submission" date="2014-03" db="EMBL/GenBank/DDBJ databases">
        <authorList>
            <person name="Aksoy S."/>
            <person name="Warren W."/>
            <person name="Wilson R.K."/>
        </authorList>
    </citation>
    <scope>NUCLEOTIDE SEQUENCE [LARGE SCALE GENOMIC DNA]</scope>
    <source>
        <strain evidence="10">IAEA</strain>
    </source>
</reference>
<dbReference type="GO" id="GO:0005965">
    <property type="term" value="C:protein farnesyltransferase complex"/>
    <property type="evidence" value="ECO:0007669"/>
    <property type="project" value="TreeGrafter"/>
</dbReference>
<evidence type="ECO:0000313" key="10">
    <source>
        <dbReference type="Proteomes" id="UP000092445"/>
    </source>
</evidence>
<dbReference type="GO" id="GO:0046872">
    <property type="term" value="F:metal ion binding"/>
    <property type="evidence" value="ECO:0007669"/>
    <property type="project" value="UniProtKB-KW"/>
</dbReference>
<dbReference type="PANTHER" id="PTHR11774:SF6">
    <property type="entry name" value="PROTEIN FARNESYLTRANSFERASE SUBUNIT BETA"/>
    <property type="match status" value="1"/>
</dbReference>
<dbReference type="Gene3D" id="1.50.10.20">
    <property type="match status" value="1"/>
</dbReference>
<evidence type="ECO:0000256" key="5">
    <source>
        <dbReference type="ARBA" id="ARBA00022723"/>
    </source>
</evidence>
<evidence type="ECO:0000313" key="9">
    <source>
        <dbReference type="EnsemblMetazoa" id="GPAI045963-PA"/>
    </source>
</evidence>
<evidence type="ECO:0000256" key="4">
    <source>
        <dbReference type="ARBA" id="ARBA00022679"/>
    </source>
</evidence>
<keyword evidence="4" id="KW-0808">Transferase</keyword>
<dbReference type="Pfam" id="PF00432">
    <property type="entry name" value="Prenyltrans"/>
    <property type="match status" value="1"/>
</dbReference>
<evidence type="ECO:0000256" key="2">
    <source>
        <dbReference type="ARBA" id="ARBA00010497"/>
    </source>
</evidence>
<keyword evidence="7" id="KW-0862">Zinc</keyword>
<evidence type="ECO:0000256" key="7">
    <source>
        <dbReference type="ARBA" id="ARBA00022833"/>
    </source>
</evidence>
<feature type="domain" description="Prenyltransferase alpha-alpha toroid" evidence="8">
    <location>
        <begin position="129"/>
        <end position="187"/>
    </location>
</feature>
<dbReference type="EnsemblMetazoa" id="GPAI045963-RA">
    <property type="protein sequence ID" value="GPAI045963-PA"/>
    <property type="gene ID" value="GPAI045963"/>
</dbReference>
<evidence type="ECO:0000256" key="6">
    <source>
        <dbReference type="ARBA" id="ARBA00022737"/>
    </source>
</evidence>
<keyword evidence="10" id="KW-1185">Reference proteome</keyword>
<evidence type="ECO:0000259" key="8">
    <source>
        <dbReference type="Pfam" id="PF00432"/>
    </source>
</evidence>
<dbReference type="InterPro" id="IPR045089">
    <property type="entry name" value="PGGT1B-like"/>
</dbReference>
<dbReference type="Proteomes" id="UP000092445">
    <property type="component" value="Unassembled WGS sequence"/>
</dbReference>
<dbReference type="SUPFAM" id="SSF48239">
    <property type="entry name" value="Terpenoid cyclases/Protein prenyltransferases"/>
    <property type="match status" value="1"/>
</dbReference>
<dbReference type="InterPro" id="IPR001330">
    <property type="entry name" value="Prenyltrans"/>
</dbReference>